<proteinExistence type="predicted"/>
<dbReference type="OrthoDB" id="3669651at2"/>
<dbReference type="InterPro" id="IPR036412">
    <property type="entry name" value="HAD-like_sf"/>
</dbReference>
<dbReference type="SFLD" id="SFLDG01129">
    <property type="entry name" value="C1.5:_HAD__Beta-PGM__Phosphata"/>
    <property type="match status" value="1"/>
</dbReference>
<dbReference type="EMBL" id="CP027806">
    <property type="protein sequence ID" value="AXI99525.1"/>
    <property type="molecule type" value="Genomic_DNA"/>
</dbReference>
<dbReference type="SUPFAM" id="SSF56784">
    <property type="entry name" value="HAD-like"/>
    <property type="match status" value="1"/>
</dbReference>
<keyword evidence="1 2" id="KW-0378">Hydrolase</keyword>
<dbReference type="RefSeq" id="WP_114982773.1">
    <property type="nucleotide sequence ID" value="NZ_CP027806.1"/>
</dbReference>
<sequence length="248" mass="27152">MESANAFISIDFWNTIVNAHTNGEKRARRRVEALHKLAGSFGKDITAADVKQAHAHASARFDEIWLGQSRTPGSYELVGFTLDYLELSVTAQQQRDLAHIYEESLLDGPPELAPGVTEAVSKLAQHYKLGIISDTMFSPGRVLKAFLDTHGLGQHFTAFAFSDEVGVSKPHPKMFEKILHETGTGTQGSWHIGDIQQTDIKGAQGFGIKGILYTGVSDFHKKDTTADLICESWEQVCEAVLNPPAVSS</sequence>
<dbReference type="NCBIfam" id="TIGR01549">
    <property type="entry name" value="HAD-SF-IA-v1"/>
    <property type="match status" value="1"/>
</dbReference>
<dbReference type="InterPro" id="IPR006439">
    <property type="entry name" value="HAD-SF_hydro_IA"/>
</dbReference>
<dbReference type="KEGG" id="cprv:CYPRO_0238"/>
<evidence type="ECO:0000313" key="3">
    <source>
        <dbReference type="Proteomes" id="UP000254808"/>
    </source>
</evidence>
<dbReference type="Gene3D" id="3.40.50.1000">
    <property type="entry name" value="HAD superfamily/HAD-like"/>
    <property type="match status" value="1"/>
</dbReference>
<name>A0A345UGC4_9BACT</name>
<protein>
    <submittedName>
        <fullName evidence="2">Putative hydrolase of the HAD superfamily</fullName>
    </submittedName>
</protein>
<accession>A0A345UGC4</accession>
<dbReference type="InterPro" id="IPR041492">
    <property type="entry name" value="HAD_2"/>
</dbReference>
<dbReference type="Proteomes" id="UP000254808">
    <property type="component" value="Chromosome"/>
</dbReference>
<dbReference type="InterPro" id="IPR023214">
    <property type="entry name" value="HAD_sf"/>
</dbReference>
<dbReference type="GO" id="GO:0016787">
    <property type="term" value="F:hydrolase activity"/>
    <property type="evidence" value="ECO:0007669"/>
    <property type="project" value="UniProtKB-KW"/>
</dbReference>
<organism evidence="2 3">
    <name type="scientific">Cyclonatronum proteinivorum</name>
    <dbReference type="NCBI Taxonomy" id="1457365"/>
    <lineage>
        <taxon>Bacteria</taxon>
        <taxon>Pseudomonadati</taxon>
        <taxon>Balneolota</taxon>
        <taxon>Balneolia</taxon>
        <taxon>Balneolales</taxon>
        <taxon>Cyclonatronaceae</taxon>
        <taxon>Cyclonatronum</taxon>
    </lineage>
</organism>
<dbReference type="Pfam" id="PF13419">
    <property type="entry name" value="HAD_2"/>
    <property type="match status" value="1"/>
</dbReference>
<evidence type="ECO:0000313" key="2">
    <source>
        <dbReference type="EMBL" id="AXI99525.1"/>
    </source>
</evidence>
<gene>
    <name evidence="2" type="ORF">CYPRO_0238</name>
</gene>
<dbReference type="Gene3D" id="1.10.150.400">
    <property type="match status" value="1"/>
</dbReference>
<keyword evidence="3" id="KW-1185">Reference proteome</keyword>
<dbReference type="AlphaFoldDB" id="A0A345UGC4"/>
<dbReference type="PANTHER" id="PTHR43316">
    <property type="entry name" value="HYDROLASE, HALOACID DELAHOGENASE-RELATED"/>
    <property type="match status" value="1"/>
</dbReference>
<dbReference type="PANTHER" id="PTHR43316:SF3">
    <property type="entry name" value="HALOACID DEHALOGENASE, TYPE II (AFU_ORTHOLOGUE AFUA_2G07750)-RELATED"/>
    <property type="match status" value="1"/>
</dbReference>
<dbReference type="SFLD" id="SFLDS00003">
    <property type="entry name" value="Haloacid_Dehalogenase"/>
    <property type="match status" value="1"/>
</dbReference>
<dbReference type="InterPro" id="IPR051540">
    <property type="entry name" value="S-2-haloacid_dehalogenase"/>
</dbReference>
<evidence type="ECO:0000256" key="1">
    <source>
        <dbReference type="ARBA" id="ARBA00022801"/>
    </source>
</evidence>
<reference evidence="2 3" key="1">
    <citation type="submission" date="2018-03" db="EMBL/GenBank/DDBJ databases">
        <title>Phenotypic and genomic properties of Cyclonatronum proteinivorum gen. nov., sp. nov., a haloalkaliphilic bacteroidete from soda lakes possessing Na+-translocating rhodopsin.</title>
        <authorList>
            <person name="Toshchakov S.V."/>
            <person name="Korzhenkov A."/>
            <person name="Samarov N.I."/>
            <person name="Kublanov I.V."/>
            <person name="Muntyan M.S."/>
            <person name="Sorokin D.Y."/>
        </authorList>
    </citation>
    <scope>NUCLEOTIDE SEQUENCE [LARGE SCALE GENOMIC DNA]</scope>
    <source>
        <strain evidence="2 3">Omega</strain>
    </source>
</reference>